<dbReference type="PANTHER" id="PTHR31760">
    <property type="entry name" value="S-ADENOSYL-L-METHIONINE-DEPENDENT METHYLTRANSFERASES SUPERFAMILY PROTEIN"/>
    <property type="match status" value="1"/>
</dbReference>
<sequence>MQDPASLLDRGLALLGLSPTPSQRAALLSYLHLLAEWGARIDLVADPSPEALAVHLLDSLAPLPHLRALLSSPLADLGSGAGLPGIPLAIMNPHLEVLLVEARGKRAVFLEHVLLSVDLARCTVLHARLEDLPLHVPCAVARAFLPLSPDTLPLYLHPLSPGAHLLLYKGRLETAQEEARLLRPHFEEVEVLPVSVPFLDAPRSLIAARGRLLV</sequence>
<dbReference type="eggNOG" id="COG0357">
    <property type="taxonomic scope" value="Bacteria"/>
</dbReference>
<keyword evidence="2 6" id="KW-0698">rRNA processing</keyword>
<dbReference type="SMR" id="E0RP72"/>
<dbReference type="Pfam" id="PF02527">
    <property type="entry name" value="GidB"/>
    <property type="match status" value="1"/>
</dbReference>
<reference evidence="7 8" key="2">
    <citation type="journal article" date="2010" name="J. Bacteriol.">
        <title>Genome sequence of the polysaccharide-degrading, thermophilic anaerobe Spirochaeta thermophila DSM 6192.</title>
        <authorList>
            <person name="Angelov A."/>
            <person name="Liebl S."/>
            <person name="Ballschmiter M."/>
            <person name="Bomeke M."/>
            <person name="Lehmann R."/>
            <person name="Liesegang H."/>
            <person name="Daniel R."/>
            <person name="Liebl W."/>
        </authorList>
    </citation>
    <scope>NUCLEOTIDE SEQUENCE [LARGE SCALE GENOMIC DNA]</scope>
    <source>
        <strain evidence="8">ATCC 49972 / DSM 6192 / RI 19.B1</strain>
    </source>
</reference>
<dbReference type="AlphaFoldDB" id="E0RP72"/>
<proteinExistence type="inferred from homology"/>
<organism evidence="7 8">
    <name type="scientific">Winmispira thermophila (strain ATCC 49972 / DSM 6192 / RI 19.B1)</name>
    <name type="common">Spirochaeta thermophila</name>
    <dbReference type="NCBI Taxonomy" id="665571"/>
    <lineage>
        <taxon>Bacteria</taxon>
        <taxon>Pseudomonadati</taxon>
        <taxon>Spirochaetota</taxon>
        <taxon>Spirochaetia</taxon>
        <taxon>Winmispirales</taxon>
        <taxon>Winmispiraceae</taxon>
        <taxon>Winmispira</taxon>
    </lineage>
</organism>
<comment type="function">
    <text evidence="6">Specifically methylates the N7 position of a guanine in 16S rRNA.</text>
</comment>
<comment type="similarity">
    <text evidence="6">Belongs to the methyltransferase superfamily. RNA methyltransferase RsmG family.</text>
</comment>
<feature type="binding site" evidence="6">
    <location>
        <position position="83"/>
    </location>
    <ligand>
        <name>S-adenosyl-L-methionine</name>
        <dbReference type="ChEBI" id="CHEBI:59789"/>
    </ligand>
</feature>
<gene>
    <name evidence="6" type="primary">rsmG</name>
    <name evidence="7" type="ordered locus">STHERM_c02930</name>
</gene>
<dbReference type="Proteomes" id="UP000001296">
    <property type="component" value="Chromosome"/>
</dbReference>
<keyword evidence="4 6" id="KW-0808">Transferase</keyword>
<keyword evidence="5 6" id="KW-0949">S-adenosyl-L-methionine</keyword>
<evidence type="ECO:0000256" key="1">
    <source>
        <dbReference type="ARBA" id="ARBA00022490"/>
    </source>
</evidence>
<dbReference type="GO" id="GO:0005829">
    <property type="term" value="C:cytosol"/>
    <property type="evidence" value="ECO:0007669"/>
    <property type="project" value="TreeGrafter"/>
</dbReference>
<protein>
    <recommendedName>
        <fullName evidence="6">Ribosomal RNA small subunit methyltransferase G</fullName>
        <ecNumber evidence="6">2.1.1.-</ecNumber>
    </recommendedName>
    <alternativeName>
        <fullName evidence="6">16S rRNA 7-methylguanosine methyltransferase</fullName>
        <shortName evidence="6">16S rRNA m7G methyltransferase</shortName>
    </alternativeName>
</protein>
<keyword evidence="1 6" id="KW-0963">Cytoplasm</keyword>
<evidence type="ECO:0000256" key="2">
    <source>
        <dbReference type="ARBA" id="ARBA00022552"/>
    </source>
</evidence>
<dbReference type="HOGENOM" id="CLU_065341_2_0_12"/>
<dbReference type="EMBL" id="CP001698">
    <property type="protein sequence ID" value="ADN01266.1"/>
    <property type="molecule type" value="Genomic_DNA"/>
</dbReference>
<dbReference type="PaxDb" id="665571-STHERM_c02930"/>
<feature type="binding site" evidence="6">
    <location>
        <begin position="129"/>
        <end position="130"/>
    </location>
    <ligand>
        <name>S-adenosyl-L-methionine</name>
        <dbReference type="ChEBI" id="CHEBI:59789"/>
    </ligand>
</feature>
<dbReference type="KEGG" id="sta:STHERM_c02930"/>
<keyword evidence="3 6" id="KW-0489">Methyltransferase</keyword>
<evidence type="ECO:0000256" key="3">
    <source>
        <dbReference type="ARBA" id="ARBA00022603"/>
    </source>
</evidence>
<name>E0RP72_WINT6</name>
<evidence type="ECO:0000256" key="6">
    <source>
        <dbReference type="HAMAP-Rule" id="MF_00074"/>
    </source>
</evidence>
<dbReference type="InterPro" id="IPR029063">
    <property type="entry name" value="SAM-dependent_MTases_sf"/>
</dbReference>
<dbReference type="PIRSF" id="PIRSF003078">
    <property type="entry name" value="GidB"/>
    <property type="match status" value="1"/>
</dbReference>
<evidence type="ECO:0000313" key="7">
    <source>
        <dbReference type="EMBL" id="ADN01266.1"/>
    </source>
</evidence>
<dbReference type="InterPro" id="IPR003682">
    <property type="entry name" value="rRNA_ssu_MeTfrase_G"/>
</dbReference>
<accession>E0RP72</accession>
<evidence type="ECO:0000313" key="8">
    <source>
        <dbReference type="Proteomes" id="UP000001296"/>
    </source>
</evidence>
<evidence type="ECO:0000256" key="4">
    <source>
        <dbReference type="ARBA" id="ARBA00022679"/>
    </source>
</evidence>
<comment type="subcellular location">
    <subcellularLocation>
        <location evidence="6">Cytoplasm</location>
    </subcellularLocation>
</comment>
<dbReference type="HAMAP" id="MF_00074">
    <property type="entry name" value="16SrRNA_methyltr_G"/>
    <property type="match status" value="1"/>
</dbReference>
<evidence type="ECO:0000256" key="5">
    <source>
        <dbReference type="ARBA" id="ARBA00022691"/>
    </source>
</evidence>
<dbReference type="Gene3D" id="3.40.50.150">
    <property type="entry name" value="Vaccinia Virus protein VP39"/>
    <property type="match status" value="1"/>
</dbReference>
<dbReference type="RefSeq" id="WP_013313107.1">
    <property type="nucleotide sequence ID" value="NC_014484.1"/>
</dbReference>
<feature type="binding site" evidence="6">
    <location>
        <position position="142"/>
    </location>
    <ligand>
        <name>S-adenosyl-L-methionine</name>
        <dbReference type="ChEBI" id="CHEBI:59789"/>
    </ligand>
</feature>
<reference key="1">
    <citation type="submission" date="2009-08" db="EMBL/GenBank/DDBJ databases">
        <title>The genome sequence of Spirochaeta thermophila DSM6192.</title>
        <authorList>
            <person name="Angelov A."/>
            <person name="Mientus M."/>
            <person name="Wittenberg S."/>
            <person name="Lehmann R."/>
            <person name="Liesegang H."/>
            <person name="Daniel R."/>
            <person name="Liebl W."/>
        </authorList>
    </citation>
    <scope>NUCLEOTIDE SEQUENCE</scope>
    <source>
        <strain>DSM 6192</strain>
    </source>
</reference>
<comment type="caution">
    <text evidence="6">Lacks conserved residue(s) required for the propagation of feature annotation.</text>
</comment>
<dbReference type="SUPFAM" id="SSF53335">
    <property type="entry name" value="S-adenosyl-L-methionine-dependent methyltransferases"/>
    <property type="match status" value="1"/>
</dbReference>
<dbReference type="EC" id="2.1.1.-" evidence="6"/>
<dbReference type="GO" id="GO:0070043">
    <property type="term" value="F:rRNA (guanine-N7-)-methyltransferase activity"/>
    <property type="evidence" value="ECO:0007669"/>
    <property type="project" value="UniProtKB-UniRule"/>
</dbReference>
<dbReference type="PANTHER" id="PTHR31760:SF0">
    <property type="entry name" value="S-ADENOSYL-L-METHIONINE-DEPENDENT METHYLTRANSFERASES SUPERFAMILY PROTEIN"/>
    <property type="match status" value="1"/>
</dbReference>
<feature type="binding site" evidence="6">
    <location>
        <position position="78"/>
    </location>
    <ligand>
        <name>S-adenosyl-L-methionine</name>
        <dbReference type="ChEBI" id="CHEBI:59789"/>
    </ligand>
</feature>